<evidence type="ECO:0000256" key="17">
    <source>
        <dbReference type="PIRSR" id="PIRSR007828-2"/>
    </source>
</evidence>
<dbReference type="GO" id="GO:0008239">
    <property type="term" value="F:dipeptidyl-peptidase activity"/>
    <property type="evidence" value="ECO:0007669"/>
    <property type="project" value="UniProtKB-UniRule"/>
</dbReference>
<dbReference type="EC" id="3.4.14.4" evidence="4 15"/>
<evidence type="ECO:0000256" key="5">
    <source>
        <dbReference type="ARBA" id="ARBA00014713"/>
    </source>
</evidence>
<feature type="binding site" evidence="17">
    <location>
        <position position="406"/>
    </location>
    <ligand>
        <name>Zn(2+)</name>
        <dbReference type="ChEBI" id="CHEBI:29105"/>
        <note>catalytic</note>
    </ligand>
</feature>
<evidence type="ECO:0000256" key="12">
    <source>
        <dbReference type="ARBA" id="ARBA00023049"/>
    </source>
</evidence>
<proteinExistence type="inferred from homology"/>
<evidence type="ECO:0000256" key="11">
    <source>
        <dbReference type="ARBA" id="ARBA00022833"/>
    </source>
</evidence>
<evidence type="ECO:0000256" key="1">
    <source>
        <dbReference type="ARBA" id="ARBA00001336"/>
    </source>
</evidence>
<evidence type="ECO:0000256" key="4">
    <source>
        <dbReference type="ARBA" id="ARBA00012063"/>
    </source>
</evidence>
<dbReference type="WBParaSite" id="EVEC_0000431301-mRNA-1">
    <property type="protein sequence ID" value="EVEC_0000431301-mRNA-1"/>
    <property type="gene ID" value="EVEC_0000431301"/>
</dbReference>
<dbReference type="PIRSF" id="PIRSF007828">
    <property type="entry name" value="Dipeptidyl-peptidase_III"/>
    <property type="match status" value="1"/>
</dbReference>
<dbReference type="PANTHER" id="PTHR23422">
    <property type="entry name" value="DIPEPTIDYL PEPTIDASE III-RELATED"/>
    <property type="match status" value="1"/>
</dbReference>
<dbReference type="GO" id="GO:0005737">
    <property type="term" value="C:cytoplasm"/>
    <property type="evidence" value="ECO:0007669"/>
    <property type="project" value="UniProtKB-SubCell"/>
</dbReference>
<gene>
    <name evidence="18" type="ORF">EVEC_LOCUS4021</name>
</gene>
<organism evidence="20">
    <name type="scientific">Enterobius vermicularis</name>
    <name type="common">Human pinworm</name>
    <dbReference type="NCBI Taxonomy" id="51028"/>
    <lineage>
        <taxon>Eukaryota</taxon>
        <taxon>Metazoa</taxon>
        <taxon>Ecdysozoa</taxon>
        <taxon>Nematoda</taxon>
        <taxon>Chromadorea</taxon>
        <taxon>Rhabditida</taxon>
        <taxon>Spirurina</taxon>
        <taxon>Oxyuridomorpha</taxon>
        <taxon>Oxyuroidea</taxon>
        <taxon>Oxyuridae</taxon>
        <taxon>Enterobius</taxon>
    </lineage>
</organism>
<keyword evidence="7 15" id="KW-0963">Cytoplasm</keyword>
<dbReference type="FunFam" id="3.30.540.30:FF:000001">
    <property type="entry name" value="Dipeptidyl peptidase 3"/>
    <property type="match status" value="1"/>
</dbReference>
<evidence type="ECO:0000256" key="3">
    <source>
        <dbReference type="ARBA" id="ARBA00010200"/>
    </source>
</evidence>
<dbReference type="Gene3D" id="3.30.540.30">
    <property type="match status" value="2"/>
</dbReference>
<dbReference type="FunFam" id="3.30.540.30:FF:000002">
    <property type="entry name" value="Dipeptidyl peptidase 3"/>
    <property type="match status" value="1"/>
</dbReference>
<evidence type="ECO:0000256" key="14">
    <source>
        <dbReference type="ARBA" id="ARBA00032119"/>
    </source>
</evidence>
<dbReference type="GO" id="GO:0008235">
    <property type="term" value="F:metalloexopeptidase activity"/>
    <property type="evidence" value="ECO:0007669"/>
    <property type="project" value="InterPro"/>
</dbReference>
<reference evidence="20" key="1">
    <citation type="submission" date="2017-02" db="UniProtKB">
        <authorList>
            <consortium name="WormBaseParasite"/>
        </authorList>
    </citation>
    <scope>IDENTIFICATION</scope>
</reference>
<keyword evidence="9 15" id="KW-0479">Metal-binding</keyword>
<dbReference type="GO" id="GO:0046872">
    <property type="term" value="F:metal ion binding"/>
    <property type="evidence" value="ECO:0007669"/>
    <property type="project" value="UniProtKB-KW"/>
</dbReference>
<evidence type="ECO:0000256" key="15">
    <source>
        <dbReference type="PIRNR" id="PIRNR007828"/>
    </source>
</evidence>
<dbReference type="Proteomes" id="UP000274131">
    <property type="component" value="Unassembled WGS sequence"/>
</dbReference>
<protein>
    <recommendedName>
        <fullName evidence="5 15">Dipeptidyl peptidase 3</fullName>
        <ecNumber evidence="4 15">3.4.14.4</ecNumber>
    </recommendedName>
    <alternativeName>
        <fullName evidence="13 15">Dipeptidyl aminopeptidase III</fullName>
    </alternativeName>
    <alternativeName>
        <fullName evidence="14 15">Dipeptidyl peptidase III</fullName>
    </alternativeName>
</protein>
<accession>A0A0N4V2R9</accession>
<evidence type="ECO:0000313" key="19">
    <source>
        <dbReference type="Proteomes" id="UP000274131"/>
    </source>
</evidence>
<keyword evidence="12 15" id="KW-0482">Metalloprotease</keyword>
<name>A0A0N4V2R9_ENTVE</name>
<comment type="subcellular location">
    <subcellularLocation>
        <location evidence="2">Cytoplasm</location>
    </subcellularLocation>
</comment>
<dbReference type="AlphaFoldDB" id="A0A0N4V2R9"/>
<dbReference type="OrthoDB" id="4694525at2759"/>
<feature type="active site" evidence="16">
    <location>
        <position position="407"/>
    </location>
</feature>
<dbReference type="GO" id="GO:0006508">
    <property type="term" value="P:proteolysis"/>
    <property type="evidence" value="ECO:0007669"/>
    <property type="project" value="UniProtKB-KW"/>
</dbReference>
<feature type="binding site" evidence="17">
    <location>
        <position position="463"/>
    </location>
    <ligand>
        <name>Zn(2+)</name>
        <dbReference type="ChEBI" id="CHEBI:29105"/>
        <note>catalytic</note>
    </ligand>
</feature>
<evidence type="ECO:0000256" key="9">
    <source>
        <dbReference type="ARBA" id="ARBA00022723"/>
    </source>
</evidence>
<evidence type="ECO:0000313" key="18">
    <source>
        <dbReference type="EMBL" id="VDD89270.1"/>
    </source>
</evidence>
<evidence type="ECO:0000256" key="6">
    <source>
        <dbReference type="ARBA" id="ARBA00022438"/>
    </source>
</evidence>
<dbReference type="GO" id="GO:0004177">
    <property type="term" value="F:aminopeptidase activity"/>
    <property type="evidence" value="ECO:0007669"/>
    <property type="project" value="UniProtKB-KW"/>
</dbReference>
<evidence type="ECO:0000313" key="20">
    <source>
        <dbReference type="WBParaSite" id="EVEC_0000431301-mRNA-1"/>
    </source>
</evidence>
<keyword evidence="8 15" id="KW-0645">Protease</keyword>
<keyword evidence="11 15" id="KW-0862">Zinc</keyword>
<dbReference type="STRING" id="51028.A0A0N4V2R9"/>
<evidence type="ECO:0000256" key="8">
    <source>
        <dbReference type="ARBA" id="ARBA00022670"/>
    </source>
</evidence>
<comment type="similarity">
    <text evidence="3 15">Belongs to the peptidase M49 family.</text>
</comment>
<evidence type="ECO:0000256" key="13">
    <source>
        <dbReference type="ARBA" id="ARBA00031288"/>
    </source>
</evidence>
<dbReference type="EMBL" id="UXUI01007741">
    <property type="protein sequence ID" value="VDD89270.1"/>
    <property type="molecule type" value="Genomic_DNA"/>
</dbReference>
<evidence type="ECO:0000256" key="10">
    <source>
        <dbReference type="ARBA" id="ARBA00022801"/>
    </source>
</evidence>
<keyword evidence="6 15" id="KW-0031">Aminopeptidase</keyword>
<evidence type="ECO:0000256" key="2">
    <source>
        <dbReference type="ARBA" id="ARBA00004496"/>
    </source>
</evidence>
<dbReference type="InterPro" id="IPR039461">
    <property type="entry name" value="Peptidase_M49"/>
</dbReference>
<dbReference type="Pfam" id="PF03571">
    <property type="entry name" value="Peptidase_M49"/>
    <property type="match status" value="1"/>
</dbReference>
<evidence type="ECO:0000256" key="7">
    <source>
        <dbReference type="ARBA" id="ARBA00022490"/>
    </source>
</evidence>
<sequence length="677" mass="77252">MGVDKKLYTYPSNTPVCALNCESAFDGEKRELKNYGKGMSSLKLAYFFQTSPESPALFVILYKFFKTELAADPSLELTRRRAIDEFGWSEEDYRSFLAYAAAFFANGGNYKSFGDTKIVPQLEEEKFHKFMKMSPAVKKYGNRLQGVTCYHSTNITKADTEVIDRYCKANKVEGWNTRLLKEKKGDKTVYRIRFASPKELSREEFEGSIVVLERCDYGPLLRLTNEYLTAALNYVANDNQKNMLLNYIKHFETGQINYHKDGSRFWIKDVQPIVETYIGFIENYRDPVGVRSEFEGFVAAVNKEMSKKLQLLVGRAEDLLKRLPWEKEYEKDVFLKPDFTALDIIGFGGSGVPAGINIPNYDDIRQNEGFKNVSLSNVIAALPKQKINFLDPEDELKSFEVQVGLHELLGHGSGKLLQRNNDGTFNFNKDLKDMITGEQVSSWYEPGESWSTKFGALSGAYEECRAEAVGYFLCTYPDILEIFGYEGELADTVKYVNWMSEIRAGLVALEFYSPDVKKWGQAHCFARFTLLRVCLEAGEGFVSITETVGEDGKPDLLFKLDKSKIDSVGKPAVGAFLRKLQAYKSTGDYVKGSEFFNSSGAVTDEHLKWRKILIERRQPRRLLVQCNTQLREDGGVDLKVYPESFEGIIQSYCERYAPEAVQSLQDIWTRDRHMFDI</sequence>
<keyword evidence="19" id="KW-1185">Reference proteome</keyword>
<reference evidence="18 19" key="2">
    <citation type="submission" date="2018-10" db="EMBL/GenBank/DDBJ databases">
        <authorList>
            <consortium name="Pathogen Informatics"/>
        </authorList>
    </citation>
    <scope>NUCLEOTIDE SEQUENCE [LARGE SCALE GENOMIC DNA]</scope>
</reference>
<dbReference type="InterPro" id="IPR005317">
    <property type="entry name" value="Dipeptidyl-peptase3"/>
</dbReference>
<feature type="binding site" evidence="17">
    <location>
        <position position="411"/>
    </location>
    <ligand>
        <name>Zn(2+)</name>
        <dbReference type="ChEBI" id="CHEBI:29105"/>
        <note>catalytic</note>
    </ligand>
</feature>
<comment type="cofactor">
    <cofactor evidence="15 17">
        <name>Zn(2+)</name>
        <dbReference type="ChEBI" id="CHEBI:29105"/>
    </cofactor>
    <text evidence="15 17">Binds 1 zinc ion per subunit.</text>
</comment>
<keyword evidence="10 15" id="KW-0378">Hydrolase</keyword>
<comment type="catalytic activity">
    <reaction evidence="1 15">
        <text>Release of an N-terminal dipeptide from a peptide comprising four or more residues, with broad specificity. Also acts on dipeptidyl 2-naphthylamides.</text>
        <dbReference type="EC" id="3.4.14.4"/>
    </reaction>
</comment>
<evidence type="ECO:0000256" key="16">
    <source>
        <dbReference type="PIRSR" id="PIRSR007828-1"/>
    </source>
</evidence>
<dbReference type="PANTHER" id="PTHR23422:SF11">
    <property type="entry name" value="DIPEPTIDYL PEPTIDASE 3"/>
    <property type="match status" value="1"/>
</dbReference>